<feature type="domain" description="DUF11" evidence="2">
    <location>
        <begin position="2077"/>
        <end position="2193"/>
    </location>
</feature>
<feature type="compositionally biased region" description="Acidic residues" evidence="1">
    <location>
        <begin position="905"/>
        <end position="918"/>
    </location>
</feature>
<dbReference type="Proteomes" id="UP000199673">
    <property type="component" value="Unassembled WGS sequence"/>
</dbReference>
<organism evidence="4 5">
    <name type="scientific">Algoriphagus locisalis</name>
    <dbReference type="NCBI Taxonomy" id="305507"/>
    <lineage>
        <taxon>Bacteria</taxon>
        <taxon>Pseudomonadati</taxon>
        <taxon>Bacteroidota</taxon>
        <taxon>Cytophagia</taxon>
        <taxon>Cytophagales</taxon>
        <taxon>Cyclobacteriaceae</taxon>
        <taxon>Algoriphagus</taxon>
    </lineage>
</organism>
<dbReference type="NCBIfam" id="TIGR01451">
    <property type="entry name" value="B_ant_repeat"/>
    <property type="match status" value="8"/>
</dbReference>
<feature type="domain" description="DUF7507" evidence="3">
    <location>
        <begin position="1084"/>
        <end position="1184"/>
    </location>
</feature>
<protein>
    <submittedName>
        <fullName evidence="4">Conserved repeat domain-containing protein/gliding motility-associated C-terminal domain-containing protein</fullName>
    </submittedName>
</protein>
<dbReference type="InterPro" id="IPR051172">
    <property type="entry name" value="Chlamydia_OmcB"/>
</dbReference>
<feature type="compositionally biased region" description="Acidic residues" evidence="1">
    <location>
        <begin position="1183"/>
        <end position="1196"/>
    </location>
</feature>
<feature type="non-terminal residue" evidence="4">
    <location>
        <position position="1"/>
    </location>
</feature>
<evidence type="ECO:0000259" key="2">
    <source>
        <dbReference type="Pfam" id="PF01345"/>
    </source>
</evidence>
<feature type="compositionally biased region" description="Acidic residues" evidence="1">
    <location>
        <begin position="1450"/>
        <end position="1463"/>
    </location>
</feature>
<dbReference type="PANTHER" id="PTHR34819:SF3">
    <property type="entry name" value="CELL SURFACE PROTEIN"/>
    <property type="match status" value="1"/>
</dbReference>
<feature type="region of interest" description="Disordered" evidence="1">
    <location>
        <begin position="1176"/>
        <end position="1208"/>
    </location>
</feature>
<dbReference type="Gene3D" id="2.60.40.10">
    <property type="entry name" value="Immunoglobulins"/>
    <property type="match status" value="4"/>
</dbReference>
<feature type="domain" description="DUF7507" evidence="3">
    <location>
        <begin position="114"/>
        <end position="200"/>
    </location>
</feature>
<dbReference type="InterPro" id="IPR013783">
    <property type="entry name" value="Ig-like_fold"/>
</dbReference>
<feature type="domain" description="DUF7507" evidence="3">
    <location>
        <begin position="238"/>
        <end position="331"/>
    </location>
</feature>
<feature type="domain" description="DUF7507" evidence="3">
    <location>
        <begin position="1223"/>
        <end position="1323"/>
    </location>
</feature>
<gene>
    <name evidence="4" type="ORF">SAMN04489724_3294</name>
</gene>
<feature type="domain" description="DUF7507" evidence="3">
    <location>
        <begin position="805"/>
        <end position="906"/>
    </location>
</feature>
<feature type="domain" description="DUF7507" evidence="3">
    <location>
        <begin position="1361"/>
        <end position="1457"/>
    </location>
</feature>
<dbReference type="SUPFAM" id="SSF49478">
    <property type="entry name" value="Cna protein B-type domain"/>
    <property type="match status" value="1"/>
</dbReference>
<feature type="domain" description="DUF7507" evidence="3">
    <location>
        <begin position="945"/>
        <end position="1045"/>
    </location>
</feature>
<sequence>EAGDELTYTFVVRNTGTVTLGNVSVSELSFSGTGTAPAITFVAAESDNTEGTLAPGEEATYTATYVVTAQDVEAGVITNQARAAGQFGQNTPVTDDSGESFDVDGLTSFELCQKPNLEITKTVNSNADILEGDLIFDITVKNTGNVTLYNIYVEDIETEDNWTIAELAPNAEDTRQVTVEITQEMIDGKCYENTAIAESREFIDGQQQSPGEGEFPGGLLYRVVAQDEDMADACFTQTPELTIDKEITAGDPYSEVDDVVEYSYTLENTGNVTLYGPFTVEDDKIDGTIADENNTVSLAPGDEIVFTATYAITAADLEEGSVTNIATGKGFIGEGEGQEPIESDPDSETAEASFNEILAVDDFAGTFDYETTAQTSAVNALTNDELKGGPATPANVTLTTVIADPDGVLSVDANGEITIAPNPQAGNYQLTYRITETGNPSNWDEAVITVTINPELGLIEVDEYCELDAPYLRWLLSPVNFDLQDLAPNDPNPLTMTWYDKDDNVIISYDNIPMEGYMLFPGADTLAGGYGSAWPGWKFENQQWVAGEFNFYQVREEGAYVIFELNPEVRTEVTYPGASEGCNPNPNPPIAEDDDMTSIPVYEFGYDDIVNVLTNDRLLDGTSPLNTTLVTITEVTQSTPGALILDTNTGLVSVSPGLTPGIYTLEYRICTNPNPTNCDTAIVTVRVVAPGLMIEKSVLENDNVVEGFITYGIKVTNTGDVELFNIEVKDDLTGEMWTIPSLAPQATWEETTDLEIDQDLIDGLCVTNTASATAYEEVYEQESEVAEGRVIASDEDSVEECFEISPEIELLKDGAFVDGNNDGFAQVGETVVYTFTVRNTGNVTLTNVTIEDNKVAVVGGPIATFAPGDEDNSTFTATYVLTQSDIDNGLVSNLAIARGEAPGGDPEDPSDDITDESSDPTPVDPEVTDPECEGDCTITEIPQNPMIELLKDGAFVDGNNDGFAQVGETVVYTFTVRNTGNVTLTNVTIEDNKVAVVGGPIATFAPGDEDNSTFTATYVLTQSDIDNGLVSNLAIARGEAPGGDPEDPSDDITDESSDPTPVDPEVTDPECEGDCTITEIPQNPMIELLKDGAFVDGNNDGFAQVGETVVYTFTVRNTGNVTLTNVTVEDDKVAVVGGPIATFAPGDEDNSTFTATYVLTQSDIDNGLVSNLAIARGEAPGGDPEDPSDDITDESSDPTPVDPEVTDPECEGDCTITEIPQNPMIELLKDGAFVDGNNDGFAQVGETVVYTFTVRNTGNVTLTNVTIEDDKVAVVGGPIATFAPGAEDNSTFTATYVLTQSDIDNGLVSNLAIARGEAPGGDPEDPSDDITDESSDPTPVSPDVTDPECEGDCTITEIPQNPMIQIVKSDNGSEVNAAGDVITYTLTVTNTGNVTLTNVMVTDPLTGLDQNAGTLAPGASTALNTEYVVTQADVDAGFVLNTALASGESPDGEDPEDETEIETPIDPLPSITLDKTVDVTSVSEAGVVLNYTLLVKNTGNVTLTSGELTDPKTGLAVGSLTLAPGEERSFQTTYTVTLEDILSGEPILNVATVKAVHENSETPVEAEDDATVNVDLTAGIQIDKTADKTVVYEIGEVITYTITVTNTGTAPLVDVQVNDPMTGFTESVEMLLPNEVLEYSTTYTVTESDIANQENLVNVATVTATNPVDPENPVSEEDDHVVEVGCEGQTLITGIAFNAEADLPLAGVPVTLIPQGDTPGSTLLVITGADGRYTFQDFAPGSYLVQVQDANLNAARGLYPVESSLFFTDIADCAYQTHDFGYETYDGIVLGDFVWYDLNGDGIQNEWFDANNDGQVTLNDPTQGPIDIADWEWFDLNGDGRYDGPENEGELNKAGFGNAQSANVHVDGPGGYAADIIVGIIGYWRDRPEGVEFGEFTAYLNNDEFLDAEAQRMGATGLVKVLPDADARMTDINASRTEVRCGVTGGADGISAMITAENPVNLNMDFGMRCLEVDVEIIANDDDFGTHFISFGGLLGNILDNDRLEGERPDPADVDFEFTELDGIVGLLIDENGELSLIPGVNEAREYTLRYTLRETAFPDNQDDAIVVFRLLNDQVDLGVTKTSFDVEIFEGDDFEYEIVITNGDTPATNVVVTDNLPAGVTYISNTVTANSTNATVNDNVSGSAITWTIPTLEAGATITIRVKVNAVTAGVITNTVIIGSDEEDIDDTNNQDDDVNTIMPFHIPNVITPNNDGDNDTFEIEGINIFVSTEITIINRYGDHVLEQENYQNDWNAPGQTAGTYFYVLKAVDRSGREHEYKGWIQVIKN</sequence>
<feature type="domain" description="DUF7507" evidence="3">
    <location>
        <begin position="2"/>
        <end position="95"/>
    </location>
</feature>
<dbReference type="InterPro" id="IPR047589">
    <property type="entry name" value="DUF11_rpt"/>
</dbReference>
<feature type="region of interest" description="Disordered" evidence="1">
    <location>
        <begin position="898"/>
        <end position="930"/>
    </location>
</feature>
<dbReference type="EMBL" id="FPBF01000005">
    <property type="protein sequence ID" value="SFU01477.1"/>
    <property type="molecule type" value="Genomic_DNA"/>
</dbReference>
<reference evidence="5" key="1">
    <citation type="submission" date="2016-10" db="EMBL/GenBank/DDBJ databases">
        <authorList>
            <person name="Varghese N."/>
            <person name="Submissions S."/>
        </authorList>
    </citation>
    <scope>NUCLEOTIDE SEQUENCE [LARGE SCALE GENOMIC DNA]</scope>
    <source>
        <strain evidence="5">DSM 23445</strain>
    </source>
</reference>
<dbReference type="Pfam" id="PF13585">
    <property type="entry name" value="CHU_C"/>
    <property type="match status" value="1"/>
</dbReference>
<dbReference type="InterPro" id="IPR001434">
    <property type="entry name" value="OmcB-like_DUF11"/>
</dbReference>
<evidence type="ECO:0000313" key="4">
    <source>
        <dbReference type="EMBL" id="SFU01477.1"/>
    </source>
</evidence>
<dbReference type="OrthoDB" id="904955at2"/>
<dbReference type="Gene3D" id="2.60.40.1170">
    <property type="entry name" value="Mu homology domain, subdomain B"/>
    <property type="match status" value="1"/>
</dbReference>
<keyword evidence="5" id="KW-1185">Reference proteome</keyword>
<proteinExistence type="predicted"/>
<dbReference type="RefSeq" id="WP_139235919.1">
    <property type="nucleotide sequence ID" value="NZ_FPBF01000005.1"/>
</dbReference>
<accession>A0A1I7CPU8</accession>
<evidence type="ECO:0000256" key="1">
    <source>
        <dbReference type="SAM" id="MobiDB-lite"/>
    </source>
</evidence>
<feature type="domain" description="DUF7507" evidence="3">
    <location>
        <begin position="1469"/>
        <end position="1564"/>
    </location>
</feature>
<feature type="compositionally biased region" description="Acidic residues" evidence="1">
    <location>
        <begin position="1044"/>
        <end position="1057"/>
    </location>
</feature>
<name>A0A1I7CPU8_9BACT</name>
<dbReference type="NCBIfam" id="TIGR04131">
    <property type="entry name" value="Bac_Flav_CTERM"/>
    <property type="match status" value="1"/>
</dbReference>
<evidence type="ECO:0000313" key="5">
    <source>
        <dbReference type="Proteomes" id="UP000199673"/>
    </source>
</evidence>
<dbReference type="PANTHER" id="PTHR34819">
    <property type="entry name" value="LARGE CYSTEINE-RICH PERIPLASMIC PROTEIN OMCB"/>
    <property type="match status" value="1"/>
</dbReference>
<feature type="domain" description="DUF7507" evidence="3">
    <location>
        <begin position="690"/>
        <end position="776"/>
    </location>
</feature>
<evidence type="ECO:0000259" key="3">
    <source>
        <dbReference type="Pfam" id="PF24346"/>
    </source>
</evidence>
<feature type="region of interest" description="Disordered" evidence="1">
    <location>
        <begin position="1037"/>
        <end position="1069"/>
    </location>
</feature>
<feature type="compositionally biased region" description="Acidic residues" evidence="1">
    <location>
        <begin position="1322"/>
        <end position="1335"/>
    </location>
</feature>
<dbReference type="InterPro" id="IPR055354">
    <property type="entry name" value="DUF7507"/>
</dbReference>
<feature type="region of interest" description="Disordered" evidence="1">
    <location>
        <begin position="1444"/>
        <end position="1468"/>
    </location>
</feature>
<dbReference type="InterPro" id="IPR026341">
    <property type="entry name" value="T9SS_type_B"/>
</dbReference>
<dbReference type="STRING" id="305507.SAMN04489724_3294"/>
<dbReference type="Pfam" id="PF01345">
    <property type="entry name" value="DUF11"/>
    <property type="match status" value="1"/>
</dbReference>
<feature type="domain" description="DUF7507" evidence="3">
    <location>
        <begin position="1578"/>
        <end position="1670"/>
    </location>
</feature>
<dbReference type="Pfam" id="PF24346">
    <property type="entry name" value="DUF7507"/>
    <property type="match status" value="11"/>
</dbReference>
<feature type="region of interest" description="Disordered" evidence="1">
    <location>
        <begin position="1315"/>
        <end position="1347"/>
    </location>
</feature>